<feature type="domain" description="Fatty acid hydroxylase" evidence="6">
    <location>
        <begin position="138"/>
        <end position="274"/>
    </location>
</feature>
<protein>
    <submittedName>
        <fullName evidence="7">C-4 sterol methyl oxidase</fullName>
        <ecNumber evidence="7">1.14.18.9</ecNumber>
    </submittedName>
</protein>
<evidence type="ECO:0000259" key="6">
    <source>
        <dbReference type="Pfam" id="PF04116"/>
    </source>
</evidence>
<dbReference type="EMBL" id="JANBPY010001121">
    <property type="protein sequence ID" value="KAJ1961527.1"/>
    <property type="molecule type" value="Genomic_DNA"/>
</dbReference>
<feature type="transmembrane region" description="Helical" evidence="5">
    <location>
        <begin position="43"/>
        <end position="74"/>
    </location>
</feature>
<evidence type="ECO:0000313" key="7">
    <source>
        <dbReference type="EMBL" id="KAJ1961527.1"/>
    </source>
</evidence>
<dbReference type="InterPro" id="IPR006694">
    <property type="entry name" value="Fatty_acid_hydroxylase"/>
</dbReference>
<evidence type="ECO:0000256" key="2">
    <source>
        <dbReference type="ARBA" id="ARBA00022692"/>
    </source>
</evidence>
<reference evidence="7" key="1">
    <citation type="submission" date="2022-07" db="EMBL/GenBank/DDBJ databases">
        <title>Phylogenomic reconstructions and comparative analyses of Kickxellomycotina fungi.</title>
        <authorList>
            <person name="Reynolds N.K."/>
            <person name="Stajich J.E."/>
            <person name="Barry K."/>
            <person name="Grigoriev I.V."/>
            <person name="Crous P."/>
            <person name="Smith M.E."/>
        </authorList>
    </citation>
    <scope>NUCLEOTIDE SEQUENCE</scope>
    <source>
        <strain evidence="7">RSA 1196</strain>
    </source>
</reference>
<evidence type="ECO:0000256" key="5">
    <source>
        <dbReference type="SAM" id="Phobius"/>
    </source>
</evidence>
<evidence type="ECO:0000256" key="4">
    <source>
        <dbReference type="ARBA" id="ARBA00023136"/>
    </source>
</evidence>
<evidence type="ECO:0000256" key="3">
    <source>
        <dbReference type="ARBA" id="ARBA00022989"/>
    </source>
</evidence>
<keyword evidence="7" id="KW-0560">Oxidoreductase</keyword>
<feature type="transmembrane region" description="Helical" evidence="5">
    <location>
        <begin position="171"/>
        <end position="193"/>
    </location>
</feature>
<keyword evidence="4 5" id="KW-0472">Membrane</keyword>
<dbReference type="Proteomes" id="UP001150925">
    <property type="component" value="Unassembled WGS sequence"/>
</dbReference>
<organism evidence="7 8">
    <name type="scientific">Dispira parvispora</name>
    <dbReference type="NCBI Taxonomy" id="1520584"/>
    <lineage>
        <taxon>Eukaryota</taxon>
        <taxon>Fungi</taxon>
        <taxon>Fungi incertae sedis</taxon>
        <taxon>Zoopagomycota</taxon>
        <taxon>Kickxellomycotina</taxon>
        <taxon>Dimargaritomycetes</taxon>
        <taxon>Dimargaritales</taxon>
        <taxon>Dimargaritaceae</taxon>
        <taxon>Dispira</taxon>
    </lineage>
</organism>
<dbReference type="GO" id="GO:0005506">
    <property type="term" value="F:iron ion binding"/>
    <property type="evidence" value="ECO:0007669"/>
    <property type="project" value="InterPro"/>
</dbReference>
<keyword evidence="8" id="KW-1185">Reference proteome</keyword>
<comment type="caution">
    <text evidence="7">The sequence shown here is derived from an EMBL/GenBank/DDBJ whole genome shotgun (WGS) entry which is preliminary data.</text>
</comment>
<sequence>MSSPAAVATDSPVWTHSGNVAETHELNMAEQWWQSLFINRNEWLVITVVSFIMHEVVYFGRFLPFWLCDFVPALRKYKIQDKDNTPGMLWKCTKGLLFGHFFVQLPLMFGFHPVGRYFGMQITTVPFPHWQEMALQVFLFMVFEDTFHYWFHRALHYGPLYRYIHKQHHEFAAPFGLTAEYAHPLEVVILGMGTIGGPLLWVMATGNLHIVTVFLWIVVRLFQTVDSHSGYDFPWSLRNWVPFWSGAEHHDYHHMAFVNNYSTSFRWWDYLCGTDGKYRAWRKEKDLMAQTKKAN</sequence>
<dbReference type="AlphaFoldDB" id="A0A9W8E2J7"/>
<dbReference type="GO" id="GO:0000254">
    <property type="term" value="F:C-4 methylsterol oxidase activity"/>
    <property type="evidence" value="ECO:0007669"/>
    <property type="project" value="UniProtKB-EC"/>
</dbReference>
<keyword evidence="3 5" id="KW-1133">Transmembrane helix</keyword>
<feature type="transmembrane region" description="Helical" evidence="5">
    <location>
        <begin position="95"/>
        <end position="113"/>
    </location>
</feature>
<name>A0A9W8E2J7_9FUNG</name>
<keyword evidence="2 5" id="KW-0812">Transmembrane</keyword>
<proteinExistence type="predicted"/>
<evidence type="ECO:0000313" key="8">
    <source>
        <dbReference type="Proteomes" id="UP001150925"/>
    </source>
</evidence>
<dbReference type="Pfam" id="PF04116">
    <property type="entry name" value="FA_hydroxylase"/>
    <property type="match status" value="1"/>
</dbReference>
<feature type="transmembrane region" description="Helical" evidence="5">
    <location>
        <begin position="133"/>
        <end position="151"/>
    </location>
</feature>
<dbReference type="OrthoDB" id="1658724at2759"/>
<evidence type="ECO:0000256" key="1">
    <source>
        <dbReference type="ARBA" id="ARBA00004370"/>
    </source>
</evidence>
<dbReference type="EC" id="1.14.18.9" evidence="7"/>
<dbReference type="PANTHER" id="PTHR11863">
    <property type="entry name" value="STEROL DESATURASE"/>
    <property type="match status" value="1"/>
</dbReference>
<feature type="transmembrane region" description="Helical" evidence="5">
    <location>
        <begin position="199"/>
        <end position="219"/>
    </location>
</feature>
<comment type="subcellular location">
    <subcellularLocation>
        <location evidence="1">Membrane</location>
    </subcellularLocation>
</comment>
<dbReference type="GO" id="GO:0008610">
    <property type="term" value="P:lipid biosynthetic process"/>
    <property type="evidence" value="ECO:0007669"/>
    <property type="project" value="InterPro"/>
</dbReference>
<dbReference type="GO" id="GO:0016020">
    <property type="term" value="C:membrane"/>
    <property type="evidence" value="ECO:0007669"/>
    <property type="project" value="UniProtKB-SubCell"/>
</dbReference>
<dbReference type="InterPro" id="IPR050307">
    <property type="entry name" value="Sterol_Desaturase_Related"/>
</dbReference>
<gene>
    <name evidence="7" type="primary">ERG25</name>
    <name evidence="7" type="ORF">IWQ62_003834</name>
</gene>
<accession>A0A9W8E2J7</accession>